<comment type="caution">
    <text evidence="1">The sequence shown here is derived from an EMBL/GenBank/DDBJ whole genome shotgun (WGS) entry which is preliminary data.</text>
</comment>
<gene>
    <name evidence="1" type="ORF">PsYK624_134560</name>
</gene>
<sequence>MASSGKGAEDSSSDTEYLLNALAQTIQPASGPPIAPDRARTLAVRASSAPRPL</sequence>
<organism evidence="1 2">
    <name type="scientific">Phanerochaete sordida</name>
    <dbReference type="NCBI Taxonomy" id="48140"/>
    <lineage>
        <taxon>Eukaryota</taxon>
        <taxon>Fungi</taxon>
        <taxon>Dikarya</taxon>
        <taxon>Basidiomycota</taxon>
        <taxon>Agaricomycotina</taxon>
        <taxon>Agaricomycetes</taxon>
        <taxon>Polyporales</taxon>
        <taxon>Phanerochaetaceae</taxon>
        <taxon>Phanerochaete</taxon>
    </lineage>
</organism>
<proteinExistence type="predicted"/>
<dbReference type="EMBL" id="BPQB01000069">
    <property type="protein sequence ID" value="GJE97241.1"/>
    <property type="molecule type" value="Genomic_DNA"/>
</dbReference>
<evidence type="ECO:0000313" key="1">
    <source>
        <dbReference type="EMBL" id="GJE97241.1"/>
    </source>
</evidence>
<protein>
    <submittedName>
        <fullName evidence="1">Uncharacterized protein</fullName>
    </submittedName>
</protein>
<evidence type="ECO:0000313" key="2">
    <source>
        <dbReference type="Proteomes" id="UP000703269"/>
    </source>
</evidence>
<keyword evidence="2" id="KW-1185">Reference proteome</keyword>
<accession>A0A9P3LJ69</accession>
<dbReference type="Proteomes" id="UP000703269">
    <property type="component" value="Unassembled WGS sequence"/>
</dbReference>
<name>A0A9P3LJ69_9APHY</name>
<reference evidence="1 2" key="1">
    <citation type="submission" date="2021-08" db="EMBL/GenBank/DDBJ databases">
        <title>Draft Genome Sequence of Phanerochaete sordida strain YK-624.</title>
        <authorList>
            <person name="Mori T."/>
            <person name="Dohra H."/>
            <person name="Suzuki T."/>
            <person name="Kawagishi H."/>
            <person name="Hirai H."/>
        </authorList>
    </citation>
    <scope>NUCLEOTIDE SEQUENCE [LARGE SCALE GENOMIC DNA]</scope>
    <source>
        <strain evidence="1 2">YK-624</strain>
    </source>
</reference>
<dbReference type="AlphaFoldDB" id="A0A9P3LJ69"/>